<dbReference type="RefSeq" id="WP_175326019.1">
    <property type="nucleotide sequence ID" value="NZ_BAAAWP010000001.1"/>
</dbReference>
<dbReference type="EMBL" id="JABMCG010000104">
    <property type="protein sequence ID" value="NUU28340.1"/>
    <property type="molecule type" value="Genomic_DNA"/>
</dbReference>
<dbReference type="GO" id="GO:0003700">
    <property type="term" value="F:DNA-binding transcription factor activity"/>
    <property type="evidence" value="ECO:0007669"/>
    <property type="project" value="TreeGrafter"/>
</dbReference>
<dbReference type="InterPro" id="IPR050109">
    <property type="entry name" value="HTH-type_TetR-like_transc_reg"/>
</dbReference>
<feature type="domain" description="HTH tetR-type" evidence="5">
    <location>
        <begin position="6"/>
        <end position="66"/>
    </location>
</feature>
<evidence type="ECO:0000313" key="6">
    <source>
        <dbReference type="EMBL" id="NUU28340.1"/>
    </source>
</evidence>
<comment type="caution">
    <text evidence="6">The sequence shown here is derived from an EMBL/GenBank/DDBJ whole genome shotgun (WGS) entry which is preliminary data.</text>
</comment>
<dbReference type="AlphaFoldDB" id="A0A850DVY1"/>
<dbReference type="Gene3D" id="1.10.357.10">
    <property type="entry name" value="Tetracycline Repressor, domain 2"/>
    <property type="match status" value="1"/>
</dbReference>
<evidence type="ECO:0000256" key="2">
    <source>
        <dbReference type="ARBA" id="ARBA00023125"/>
    </source>
</evidence>
<dbReference type="InterPro" id="IPR041347">
    <property type="entry name" value="MftR_C"/>
</dbReference>
<protein>
    <submittedName>
        <fullName evidence="6">TetR family transcriptional regulator</fullName>
    </submittedName>
</protein>
<evidence type="ECO:0000313" key="7">
    <source>
        <dbReference type="Proteomes" id="UP000539146"/>
    </source>
</evidence>
<dbReference type="PRINTS" id="PR00455">
    <property type="entry name" value="HTHTETR"/>
</dbReference>
<dbReference type="PROSITE" id="PS01081">
    <property type="entry name" value="HTH_TETR_1"/>
    <property type="match status" value="1"/>
</dbReference>
<dbReference type="InterPro" id="IPR009057">
    <property type="entry name" value="Homeodomain-like_sf"/>
</dbReference>
<evidence type="ECO:0000256" key="1">
    <source>
        <dbReference type="ARBA" id="ARBA00023015"/>
    </source>
</evidence>
<sequence length="190" mass="21307">MARWQPGTRERLQSTALRLFAEQGYDETTVAQIATAADVTERTFFRHFADKPEVLFAGQTDFTAMFTTPVERAPDGTPAFDLVRRALDSAADFFPEDRRSWSRSRQAVIDAVPALEERELGKLANLKVRLGDTLRAHGIDEPLATIAAETAVTVFHLAFAQWIAEPEDRDFRTLVEERLAALTALVHPDH</sequence>
<dbReference type="PROSITE" id="PS50977">
    <property type="entry name" value="HTH_TETR_2"/>
    <property type="match status" value="1"/>
</dbReference>
<dbReference type="PANTHER" id="PTHR30055:SF238">
    <property type="entry name" value="MYCOFACTOCIN BIOSYNTHESIS TRANSCRIPTIONAL REGULATOR MFTR-RELATED"/>
    <property type="match status" value="1"/>
</dbReference>
<dbReference type="PANTHER" id="PTHR30055">
    <property type="entry name" value="HTH-TYPE TRANSCRIPTIONAL REGULATOR RUTR"/>
    <property type="match status" value="1"/>
</dbReference>
<dbReference type="Pfam" id="PF17754">
    <property type="entry name" value="TetR_C_14"/>
    <property type="match status" value="1"/>
</dbReference>
<name>A0A850DVY1_9MICO</name>
<proteinExistence type="predicted"/>
<evidence type="ECO:0000256" key="3">
    <source>
        <dbReference type="ARBA" id="ARBA00023163"/>
    </source>
</evidence>
<dbReference type="Proteomes" id="UP000539146">
    <property type="component" value="Unassembled WGS sequence"/>
</dbReference>
<evidence type="ECO:0000259" key="5">
    <source>
        <dbReference type="PROSITE" id="PS50977"/>
    </source>
</evidence>
<organism evidence="6 7">
    <name type="scientific">Curtobacterium citreum</name>
    <dbReference type="NCBI Taxonomy" id="2036"/>
    <lineage>
        <taxon>Bacteria</taxon>
        <taxon>Bacillati</taxon>
        <taxon>Actinomycetota</taxon>
        <taxon>Actinomycetes</taxon>
        <taxon>Micrococcales</taxon>
        <taxon>Microbacteriaceae</taxon>
        <taxon>Curtobacterium</taxon>
    </lineage>
</organism>
<dbReference type="InterPro" id="IPR023772">
    <property type="entry name" value="DNA-bd_HTH_TetR-type_CS"/>
</dbReference>
<keyword evidence="1" id="KW-0805">Transcription regulation</keyword>
<dbReference type="Pfam" id="PF00440">
    <property type="entry name" value="TetR_N"/>
    <property type="match status" value="1"/>
</dbReference>
<dbReference type="InterPro" id="IPR001647">
    <property type="entry name" value="HTH_TetR"/>
</dbReference>
<keyword evidence="2 4" id="KW-0238">DNA-binding</keyword>
<dbReference type="GO" id="GO:0000976">
    <property type="term" value="F:transcription cis-regulatory region binding"/>
    <property type="evidence" value="ECO:0007669"/>
    <property type="project" value="TreeGrafter"/>
</dbReference>
<gene>
    <name evidence="6" type="ORF">HP467_09490</name>
</gene>
<keyword evidence="3" id="KW-0804">Transcription</keyword>
<feature type="DNA-binding region" description="H-T-H motif" evidence="4">
    <location>
        <begin position="29"/>
        <end position="48"/>
    </location>
</feature>
<accession>A0A850DVY1</accession>
<dbReference type="SUPFAM" id="SSF46689">
    <property type="entry name" value="Homeodomain-like"/>
    <property type="match status" value="1"/>
</dbReference>
<evidence type="ECO:0000256" key="4">
    <source>
        <dbReference type="PROSITE-ProRule" id="PRU00335"/>
    </source>
</evidence>
<reference evidence="6 7" key="1">
    <citation type="submission" date="2020-05" db="EMBL/GenBank/DDBJ databases">
        <title>Genome Sequencing of Type Strains.</title>
        <authorList>
            <person name="Lemaire J.F."/>
            <person name="Inderbitzin P."/>
            <person name="Gregorio O.A."/>
            <person name="Collins S.B."/>
            <person name="Wespe N."/>
            <person name="Knight-Connoni V."/>
        </authorList>
    </citation>
    <scope>NUCLEOTIDE SEQUENCE [LARGE SCALE GENOMIC DNA]</scope>
    <source>
        <strain evidence="6 7">DSM 20512</strain>
    </source>
</reference>